<evidence type="ECO:0000313" key="5">
    <source>
        <dbReference type="Proteomes" id="UP000811609"/>
    </source>
</evidence>
<evidence type="ECO:0000313" key="4">
    <source>
        <dbReference type="EMBL" id="KAG6651607.1"/>
    </source>
</evidence>
<comment type="caution">
    <text evidence="4">The sequence shown here is derived from an EMBL/GenBank/DDBJ whole genome shotgun (WGS) entry which is preliminary data.</text>
</comment>
<dbReference type="Proteomes" id="UP000811609">
    <property type="component" value="Chromosome 6"/>
</dbReference>
<dbReference type="EMBL" id="CM031814">
    <property type="protein sequence ID" value="KAG6651607.1"/>
    <property type="molecule type" value="Genomic_DNA"/>
</dbReference>
<dbReference type="AlphaFoldDB" id="A0A8T1QB34"/>
<keyword evidence="5" id="KW-1185">Reference proteome</keyword>
<sequence length="542" mass="58658">MRVHRRPLLSLLSSPLIPLLVFSGLVNAIHGSKFTIIEATIDDIQLAFSRKELTSRRLVDLYLDQIVRLNPLLRSVLEVNPDVRDQADEADRQREEAVAGCLGELHGIPVLLKDSIATKDKLNNTAGSYALLGSKVPGDAGVVDRLRRAGALILGKASLSDWYGVRSLKIPNGWCARGGQGVNPYVEWGDPCGSSSGPAISVAANMVSISVGTETDGSIICPADHNSAVGIKPTVGLTSRAGVIPVSPRQDSIGPICRTVTDAVYLLEAIVGFDPKDYEATKAAAKFIPAGGYSQFLKKDGLQGKRLGVVRYPFLDSYNGSTAITAFEHHLNVLRQGGATIVDNLEIANIDIIMNPSLSGELVVLFAEFKLSLNTYLEELLNSTVRSLSDIIAFNSNHPILERMKEFGQDLFIASEMTNGIGEEEIKAYETLEKLSKYGFEKMMKENDLDAMVTLGSDAATVLAIGGYPGITVPGGYESDGMPFGICFGGLKGTEPKLIEIAYGFEQATRVRRPPDLSSSMEFSADHDDQERLSTLPQQYYE</sequence>
<evidence type="ECO:0000256" key="1">
    <source>
        <dbReference type="SAM" id="MobiDB-lite"/>
    </source>
</evidence>
<feature type="region of interest" description="Disordered" evidence="1">
    <location>
        <begin position="513"/>
        <end position="542"/>
    </location>
</feature>
<feature type="compositionally biased region" description="Polar residues" evidence="1">
    <location>
        <begin position="533"/>
        <end position="542"/>
    </location>
</feature>
<dbReference type="PANTHER" id="PTHR42678">
    <property type="entry name" value="AMIDASE"/>
    <property type="match status" value="1"/>
</dbReference>
<organism evidence="4 5">
    <name type="scientific">Carya illinoinensis</name>
    <name type="common">Pecan</name>
    <dbReference type="NCBI Taxonomy" id="32201"/>
    <lineage>
        <taxon>Eukaryota</taxon>
        <taxon>Viridiplantae</taxon>
        <taxon>Streptophyta</taxon>
        <taxon>Embryophyta</taxon>
        <taxon>Tracheophyta</taxon>
        <taxon>Spermatophyta</taxon>
        <taxon>Magnoliopsida</taxon>
        <taxon>eudicotyledons</taxon>
        <taxon>Gunneridae</taxon>
        <taxon>Pentapetalae</taxon>
        <taxon>rosids</taxon>
        <taxon>fabids</taxon>
        <taxon>Fagales</taxon>
        <taxon>Juglandaceae</taxon>
        <taxon>Carya</taxon>
    </lineage>
</organism>
<evidence type="ECO:0000259" key="3">
    <source>
        <dbReference type="Pfam" id="PF01425"/>
    </source>
</evidence>
<name>A0A8T1QB34_CARIL</name>
<protein>
    <recommendedName>
        <fullName evidence="3">Amidase domain-containing protein</fullName>
    </recommendedName>
</protein>
<feature type="signal peptide" evidence="2">
    <location>
        <begin position="1"/>
        <end position="31"/>
    </location>
</feature>
<accession>A0A8T1QB34</accession>
<feature type="chain" id="PRO_5035775759" description="Amidase domain-containing protein" evidence="2">
    <location>
        <begin position="32"/>
        <end position="542"/>
    </location>
</feature>
<proteinExistence type="predicted"/>
<evidence type="ECO:0000256" key="2">
    <source>
        <dbReference type="SAM" id="SignalP"/>
    </source>
</evidence>
<feature type="domain" description="Amidase" evidence="3">
    <location>
        <begin position="58"/>
        <end position="453"/>
    </location>
</feature>
<dbReference type="PANTHER" id="PTHR42678:SF25">
    <property type="entry name" value="AMIDASE C869.01"/>
    <property type="match status" value="1"/>
</dbReference>
<gene>
    <name evidence="4" type="ORF">CIPAW_06G124700</name>
</gene>
<reference evidence="4" key="1">
    <citation type="submission" date="2020-12" db="EMBL/GenBank/DDBJ databases">
        <title>WGS assembly of Carya illinoinensis cv. Pawnee.</title>
        <authorList>
            <person name="Platts A."/>
            <person name="Shu S."/>
            <person name="Wright S."/>
            <person name="Barry K."/>
            <person name="Edger P."/>
            <person name="Pires J.C."/>
            <person name="Schmutz J."/>
        </authorList>
    </citation>
    <scope>NUCLEOTIDE SEQUENCE</scope>
    <source>
        <tissue evidence="4">Leaf</tissue>
    </source>
</reference>
<dbReference type="Pfam" id="PF01425">
    <property type="entry name" value="Amidase"/>
    <property type="match status" value="1"/>
</dbReference>
<keyword evidence="2" id="KW-0732">Signal</keyword>
<dbReference type="InterPro" id="IPR023631">
    <property type="entry name" value="Amidase_dom"/>
</dbReference>